<feature type="region of interest" description="Disordered" evidence="1">
    <location>
        <begin position="1"/>
        <end position="34"/>
    </location>
</feature>
<dbReference type="GO" id="GO:0005694">
    <property type="term" value="C:chromosome"/>
    <property type="evidence" value="ECO:0007669"/>
    <property type="project" value="InterPro"/>
</dbReference>
<comment type="caution">
    <text evidence="3">The sequence shown here is derived from an EMBL/GenBank/DDBJ whole genome shotgun (WGS) entry which is preliminary data.</text>
</comment>
<name>U5DFM5_9CHRO</name>
<keyword evidence="2" id="KW-0812">Transmembrane</keyword>
<dbReference type="InterPro" id="IPR036078">
    <property type="entry name" value="Spo11/TopoVI_A_sf"/>
</dbReference>
<dbReference type="InParanoid" id="U5DFM5"/>
<reference evidence="3 4" key="1">
    <citation type="submission" date="2013-05" db="EMBL/GenBank/DDBJ databases">
        <title>Draft genome sequence of Rubidibacter lacunae KORDI 51-2.</title>
        <authorList>
            <person name="Choi D.H."/>
            <person name="Noh J.H."/>
            <person name="Kwon K.-K."/>
            <person name="Lee J.-H."/>
            <person name="Ryu J.-Y."/>
        </authorList>
    </citation>
    <scope>NUCLEOTIDE SEQUENCE [LARGE SCALE GENOMIC DNA]</scope>
    <source>
        <strain evidence="3 4">KORDI 51-2</strain>
    </source>
</reference>
<proteinExistence type="predicted"/>
<feature type="region of interest" description="Disordered" evidence="1">
    <location>
        <begin position="419"/>
        <end position="466"/>
    </location>
</feature>
<evidence type="ECO:0000256" key="2">
    <source>
        <dbReference type="SAM" id="Phobius"/>
    </source>
</evidence>
<evidence type="ECO:0000313" key="3">
    <source>
        <dbReference type="EMBL" id="ERN40077.1"/>
    </source>
</evidence>
<dbReference type="eggNOG" id="COG1697">
    <property type="taxonomic scope" value="Bacteria"/>
</dbReference>
<dbReference type="GO" id="GO:0003677">
    <property type="term" value="F:DNA binding"/>
    <property type="evidence" value="ECO:0007669"/>
    <property type="project" value="InterPro"/>
</dbReference>
<keyword evidence="2" id="KW-1133">Transmembrane helix</keyword>
<evidence type="ECO:0000256" key="1">
    <source>
        <dbReference type="SAM" id="MobiDB-lite"/>
    </source>
</evidence>
<organism evidence="3 4">
    <name type="scientific">Rubidibacter lacunae KORDI 51-2</name>
    <dbReference type="NCBI Taxonomy" id="582515"/>
    <lineage>
        <taxon>Bacteria</taxon>
        <taxon>Bacillati</taxon>
        <taxon>Cyanobacteriota</taxon>
        <taxon>Cyanophyceae</taxon>
        <taxon>Oscillatoriophycideae</taxon>
        <taxon>Chroococcales</taxon>
        <taxon>Aphanothecaceae</taxon>
        <taxon>Rubidibacter</taxon>
    </lineage>
</organism>
<dbReference type="STRING" id="582515.KR51_00033620"/>
<feature type="transmembrane region" description="Helical" evidence="2">
    <location>
        <begin position="76"/>
        <end position="104"/>
    </location>
</feature>
<dbReference type="RefSeq" id="WP_022608970.1">
    <property type="nucleotide sequence ID" value="NZ_ASSJ01000081.1"/>
</dbReference>
<feature type="transmembrane region" description="Helical" evidence="2">
    <location>
        <begin position="110"/>
        <end position="132"/>
    </location>
</feature>
<feature type="compositionally biased region" description="Basic and acidic residues" evidence="1">
    <location>
        <begin position="441"/>
        <end position="450"/>
    </location>
</feature>
<keyword evidence="2" id="KW-0472">Membrane</keyword>
<dbReference type="OrthoDB" id="427126at2"/>
<dbReference type="AlphaFoldDB" id="U5DFM5"/>
<dbReference type="SUPFAM" id="SSF56726">
    <property type="entry name" value="DNA topoisomerase IV, alpha subunit"/>
    <property type="match status" value="1"/>
</dbReference>
<dbReference type="Proteomes" id="UP000016960">
    <property type="component" value="Unassembled WGS sequence"/>
</dbReference>
<sequence>MNTKEERTEPQGQYHQRKQRLTVFNPRERDPGRGQFSDRFFASSLTLLSDGDRFFFTREQLAYVLEKRLKSRQFPVFAGTSILASVGTLAVGAAGLLLAFGIFIFTVDRLFWFAIAIAIASCILLNVFYRILRVGIRLSFSPERTNHAVRQGGAAALLLSGSALLLVALLAPALLIKITCGIIGAIGLGSGIWNLRRARLFHQSPDVDATNLAEWLERWQEAGYGCEKLLPPGGNEAIVNLPVHCTRVVICDSPDTAHLLIANGICRDFNCAVIGLSAEELLQPPASVKEAILDLKCMSELSVFVLHDASGNGVKYVPSLCSNLTWFSDTSFIIYDLGLLPRQIFKRGHFTIRKSSAAAESAQRLTETVRKELANSELAWLDAGYHVELASLMPRRLLQIVSQGIKNSAVPSGIAAPIRGGEVRSNQSSGNLSADAFEMNDSVRCDRPEASDGVQSEAPATDELGT</sequence>
<feature type="transmembrane region" description="Helical" evidence="2">
    <location>
        <begin position="153"/>
        <end position="170"/>
    </location>
</feature>
<keyword evidence="4" id="KW-1185">Reference proteome</keyword>
<protein>
    <submittedName>
        <fullName evidence="3">Uncharacterized protein</fullName>
    </submittedName>
</protein>
<accession>U5DFM5</accession>
<gene>
    <name evidence="3" type="ORF">KR51_00033620</name>
</gene>
<evidence type="ECO:0000313" key="4">
    <source>
        <dbReference type="Proteomes" id="UP000016960"/>
    </source>
</evidence>
<dbReference type="EMBL" id="ASSJ01000081">
    <property type="protein sequence ID" value="ERN40077.1"/>
    <property type="molecule type" value="Genomic_DNA"/>
</dbReference>